<keyword evidence="2" id="KW-1185">Reference proteome</keyword>
<name>A0A1I5ZBW1_9BACT</name>
<gene>
    <name evidence="1" type="ORF">SAMN05444277_1194</name>
</gene>
<reference evidence="1 2" key="1">
    <citation type="submission" date="2016-10" db="EMBL/GenBank/DDBJ databases">
        <authorList>
            <person name="de Groot N.N."/>
        </authorList>
    </citation>
    <scope>NUCLEOTIDE SEQUENCE [LARGE SCALE GENOMIC DNA]</scope>
    <source>
        <strain evidence="1 2">DSM 28286</strain>
    </source>
</reference>
<accession>A0A1I5ZBW1</accession>
<proteinExistence type="predicted"/>
<evidence type="ECO:0000313" key="2">
    <source>
        <dbReference type="Proteomes" id="UP000199031"/>
    </source>
</evidence>
<protein>
    <submittedName>
        <fullName evidence="1">Uncharacterized protein</fullName>
    </submittedName>
</protein>
<dbReference type="Proteomes" id="UP000199031">
    <property type="component" value="Unassembled WGS sequence"/>
</dbReference>
<dbReference type="RefSeq" id="WP_090663026.1">
    <property type="nucleotide sequence ID" value="NZ_FOXQ01000019.1"/>
</dbReference>
<evidence type="ECO:0000313" key="1">
    <source>
        <dbReference type="EMBL" id="SFQ53949.1"/>
    </source>
</evidence>
<dbReference type="STRING" id="1465490.SAMN05444277_1194"/>
<organism evidence="1 2">
    <name type="scientific">Parafilimonas terrae</name>
    <dbReference type="NCBI Taxonomy" id="1465490"/>
    <lineage>
        <taxon>Bacteria</taxon>
        <taxon>Pseudomonadati</taxon>
        <taxon>Bacteroidota</taxon>
        <taxon>Chitinophagia</taxon>
        <taxon>Chitinophagales</taxon>
        <taxon>Chitinophagaceae</taxon>
        <taxon>Parafilimonas</taxon>
    </lineage>
</organism>
<sequence length="322" mass="36716">MKLIYVVFVLTLLPAITFSQQKDSFIVEGKDTTIIIDKGTFTLKPVIVQSGIDYESLLRRIQNDTTFYKAFRNLHIVAFTSYNNISMLNKSGGVQASYYSKTKQHRENGCRYMETLDQKTTGDFLKPNGDFNYLTGEMYASIFLTKGKTCGEDNIVAGREFSTAGKSGTEKHKEQLKMLFFNPGRKIPGIPFIGNKLDLYDEDAHKLYDYALDYDTYKGNSVYIFSIKPKEGLGFFSRKNIVVDEMTTRFDAATMEVVSRSYSLSYKAGLYDFNVTMEVEMTHVGNLLVPEAMRYKGNFSAITKKRERGEFTATLFDFKPEL</sequence>
<dbReference type="EMBL" id="FOXQ01000019">
    <property type="protein sequence ID" value="SFQ53949.1"/>
    <property type="molecule type" value="Genomic_DNA"/>
</dbReference>
<dbReference type="OrthoDB" id="650691at2"/>
<dbReference type="AlphaFoldDB" id="A0A1I5ZBW1"/>